<feature type="compositionally biased region" description="Gly residues" evidence="1">
    <location>
        <begin position="1"/>
        <end position="13"/>
    </location>
</feature>
<keyword evidence="4" id="KW-1185">Reference proteome</keyword>
<dbReference type="Gene3D" id="1.10.10.10">
    <property type="entry name" value="Winged helix-like DNA-binding domain superfamily/Winged helix DNA-binding domain"/>
    <property type="match status" value="1"/>
</dbReference>
<organism evidence="3 4">
    <name type="scientific">Streptomyces angustmyceticus</name>
    <dbReference type="NCBI Taxonomy" id="285578"/>
    <lineage>
        <taxon>Bacteria</taxon>
        <taxon>Bacillati</taxon>
        <taxon>Actinomycetota</taxon>
        <taxon>Actinomycetes</taxon>
        <taxon>Kitasatosporales</taxon>
        <taxon>Streptomycetaceae</taxon>
        <taxon>Streptomyces</taxon>
    </lineage>
</organism>
<dbReference type="GO" id="GO:0003700">
    <property type="term" value="F:DNA-binding transcription factor activity"/>
    <property type="evidence" value="ECO:0007669"/>
    <property type="project" value="InterPro"/>
</dbReference>
<dbReference type="SUPFAM" id="SSF53697">
    <property type="entry name" value="SIS domain"/>
    <property type="match status" value="1"/>
</dbReference>
<dbReference type="Gene3D" id="3.40.50.10490">
    <property type="entry name" value="Glucose-6-phosphate isomerase like protein, domain 1"/>
    <property type="match status" value="1"/>
</dbReference>
<accession>A0A5J4LI95</accession>
<reference evidence="3 4" key="1">
    <citation type="submission" date="2019-10" db="EMBL/GenBank/DDBJ databases">
        <title>Whole genome shotgun sequence of Streptomyces angustmyceticus NBRC 3934.</title>
        <authorList>
            <person name="Hosoyama A."/>
            <person name="Ichikawa N."/>
            <person name="Kimura A."/>
            <person name="Kitahashi Y."/>
            <person name="Komaki H."/>
            <person name="Uohara A."/>
        </authorList>
    </citation>
    <scope>NUCLEOTIDE SEQUENCE [LARGE SCALE GENOMIC DNA]</scope>
    <source>
        <strain evidence="3 4">NBRC 3934</strain>
    </source>
</reference>
<feature type="region of interest" description="Disordered" evidence="1">
    <location>
        <begin position="1"/>
        <end position="79"/>
    </location>
</feature>
<dbReference type="PANTHER" id="PTHR30514:SF18">
    <property type="entry name" value="RPIR-FAMILY TRANSCRIPTIONAL REGULATOR"/>
    <property type="match status" value="1"/>
</dbReference>
<name>A0A5J4LI95_9ACTN</name>
<dbReference type="InterPro" id="IPR047640">
    <property type="entry name" value="RpiR-like"/>
</dbReference>
<dbReference type="InterPro" id="IPR009057">
    <property type="entry name" value="Homeodomain-like_sf"/>
</dbReference>
<dbReference type="PANTHER" id="PTHR30514">
    <property type="entry name" value="GLUCOKINASE"/>
    <property type="match status" value="1"/>
</dbReference>
<dbReference type="InterPro" id="IPR000281">
    <property type="entry name" value="HTH_RpiR"/>
</dbReference>
<dbReference type="GO" id="GO:1901135">
    <property type="term" value="P:carbohydrate derivative metabolic process"/>
    <property type="evidence" value="ECO:0007669"/>
    <property type="project" value="InterPro"/>
</dbReference>
<dbReference type="InterPro" id="IPR036388">
    <property type="entry name" value="WH-like_DNA-bd_sf"/>
</dbReference>
<feature type="domain" description="HTH rpiR-type" evidence="2">
    <location>
        <begin position="82"/>
        <end position="158"/>
    </location>
</feature>
<evidence type="ECO:0000313" key="4">
    <source>
        <dbReference type="Proteomes" id="UP000325598"/>
    </source>
</evidence>
<dbReference type="GO" id="GO:0003677">
    <property type="term" value="F:DNA binding"/>
    <property type="evidence" value="ECO:0007669"/>
    <property type="project" value="InterPro"/>
</dbReference>
<dbReference type="GO" id="GO:0097367">
    <property type="term" value="F:carbohydrate derivative binding"/>
    <property type="evidence" value="ECO:0007669"/>
    <property type="project" value="InterPro"/>
</dbReference>
<dbReference type="AlphaFoldDB" id="A0A5J4LI95"/>
<dbReference type="GeneID" id="96753537"/>
<dbReference type="Proteomes" id="UP000325598">
    <property type="component" value="Unassembled WGS sequence"/>
</dbReference>
<feature type="compositionally biased region" description="Gly residues" evidence="1">
    <location>
        <begin position="24"/>
        <end position="54"/>
    </location>
</feature>
<dbReference type="SUPFAM" id="SSF46689">
    <property type="entry name" value="Homeodomain-like"/>
    <property type="match status" value="1"/>
</dbReference>
<gene>
    <name evidence="3" type="ORF">San01_46910</name>
</gene>
<evidence type="ECO:0000259" key="2">
    <source>
        <dbReference type="PROSITE" id="PS51071"/>
    </source>
</evidence>
<dbReference type="EMBL" id="BLAG01000013">
    <property type="protein sequence ID" value="GES32204.1"/>
    <property type="molecule type" value="Genomic_DNA"/>
</dbReference>
<dbReference type="Pfam" id="PF01418">
    <property type="entry name" value="HTH_6"/>
    <property type="match status" value="1"/>
</dbReference>
<dbReference type="RefSeq" id="WP_223660161.1">
    <property type="nucleotide sequence ID" value="NZ_BLAG01000013.1"/>
</dbReference>
<evidence type="ECO:0000256" key="1">
    <source>
        <dbReference type="SAM" id="MobiDB-lite"/>
    </source>
</evidence>
<comment type="caution">
    <text evidence="3">The sequence shown here is derived from an EMBL/GenBank/DDBJ whole genome shotgun (WGS) entry which is preliminary data.</text>
</comment>
<evidence type="ECO:0000313" key="3">
    <source>
        <dbReference type="EMBL" id="GES32204.1"/>
    </source>
</evidence>
<dbReference type="InterPro" id="IPR046348">
    <property type="entry name" value="SIS_dom_sf"/>
</dbReference>
<protein>
    <submittedName>
        <fullName evidence="3">Transcriptional regulator</fullName>
    </submittedName>
</protein>
<dbReference type="PROSITE" id="PS51071">
    <property type="entry name" value="HTH_RPIR"/>
    <property type="match status" value="1"/>
</dbReference>
<proteinExistence type="predicted"/>
<sequence length="355" mass="35869">MSGDGDNGAGAAGTAGDEPRNTGGAAGEGTNAAGGPGNGGSGNGARGKGAGSDGARGDDVRGGGASGEAAAGDAAGGADTGTAARLQKLFEGHRLTPTQRRIAHCMVRRAADAPFLSSVELAELAGVSQPSVTRFAVALGFDGYPALRRHLREVAPTDRSGDTGSANEYQQAVQAEIDNLRQLAAAFADPSPVIEAGRLLAASRPLPVLGLRAATAQAAGFSYFARKVHPDVRLLDEGGTMLTDRIDAAVRAGADALLCFALPRHPREVVDALDYARTAGLTVVTVADSAFAPVAHHTDLLLPAPVGTGLAFDTACAPMLLGRVLLEAMCDALPDAQARLEEFDAGAAARGLFVE</sequence>